<dbReference type="RefSeq" id="XP_002959760.1">
    <property type="nucleotide sequence ID" value="XM_002959714.1"/>
</dbReference>
<feature type="compositionally biased region" description="Polar residues" evidence="1">
    <location>
        <begin position="89"/>
        <end position="112"/>
    </location>
</feature>
<dbReference type="EMBL" id="GL378893">
    <property type="protein sequence ID" value="EFJ39175.1"/>
    <property type="molecule type" value="Genomic_DNA"/>
</dbReference>
<sequence length="112" mass="11361">MYDVASLLESIEESLSSGADDEDPRRALEDEVELDPVGGPAGDEGSDDEPGPLIDDDEASDWSESDSEDGGEVDEEASEGLVDAGPSNAGPSNAGPSNAGPSNTNSNLPLAL</sequence>
<reference evidence="2 3" key="1">
    <citation type="journal article" date="2010" name="Science">
        <title>Genomic analysis of organismal complexity in the multicellular green alga Volvox carteri.</title>
        <authorList>
            <person name="Prochnik S.E."/>
            <person name="Umen J."/>
            <person name="Nedelcu A.M."/>
            <person name="Hallmann A."/>
            <person name="Miller S.M."/>
            <person name="Nishii I."/>
            <person name="Ferris P."/>
            <person name="Kuo A."/>
            <person name="Mitros T."/>
            <person name="Fritz-Laylin L.K."/>
            <person name="Hellsten U."/>
            <person name="Chapman J."/>
            <person name="Simakov O."/>
            <person name="Rensing S.A."/>
            <person name="Terry A."/>
            <person name="Pangilinan J."/>
            <person name="Kapitonov V."/>
            <person name="Jurka J."/>
            <person name="Salamov A."/>
            <person name="Shapiro H."/>
            <person name="Schmutz J."/>
            <person name="Grimwood J."/>
            <person name="Lindquist E."/>
            <person name="Lucas S."/>
            <person name="Grigoriev I.V."/>
            <person name="Schmitt R."/>
            <person name="Kirk D."/>
            <person name="Rokhsar D.S."/>
        </authorList>
    </citation>
    <scope>NUCLEOTIDE SEQUENCE [LARGE SCALE GENOMIC DNA]</scope>
    <source>
        <strain evidence="3">f. Nagariensis / Eve</strain>
    </source>
</reference>
<organism evidence="3">
    <name type="scientific">Volvox carteri f. nagariensis</name>
    <dbReference type="NCBI Taxonomy" id="3068"/>
    <lineage>
        <taxon>Eukaryota</taxon>
        <taxon>Viridiplantae</taxon>
        <taxon>Chlorophyta</taxon>
        <taxon>core chlorophytes</taxon>
        <taxon>Chlorophyceae</taxon>
        <taxon>CS clade</taxon>
        <taxon>Chlamydomonadales</taxon>
        <taxon>Volvocaceae</taxon>
        <taxon>Volvox</taxon>
    </lineage>
</organism>
<evidence type="ECO:0000256" key="1">
    <source>
        <dbReference type="SAM" id="MobiDB-lite"/>
    </source>
</evidence>
<feature type="region of interest" description="Disordered" evidence="1">
    <location>
        <begin position="1"/>
        <end position="112"/>
    </location>
</feature>
<evidence type="ECO:0000313" key="2">
    <source>
        <dbReference type="EMBL" id="EFJ39175.1"/>
    </source>
</evidence>
<dbReference type="Proteomes" id="UP000001058">
    <property type="component" value="Unassembled WGS sequence"/>
</dbReference>
<dbReference type="GeneID" id="9614716"/>
<accession>D8UM74</accession>
<feature type="compositionally biased region" description="Low complexity" evidence="1">
    <location>
        <begin position="1"/>
        <end position="17"/>
    </location>
</feature>
<gene>
    <name evidence="2" type="ORF">VOLCADRAFT_101279</name>
</gene>
<feature type="non-terminal residue" evidence="2">
    <location>
        <position position="112"/>
    </location>
</feature>
<proteinExistence type="predicted"/>
<dbReference type="AlphaFoldDB" id="D8UM74"/>
<name>D8UM74_VOLCA</name>
<feature type="compositionally biased region" description="Acidic residues" evidence="1">
    <location>
        <begin position="44"/>
        <end position="78"/>
    </location>
</feature>
<evidence type="ECO:0000313" key="3">
    <source>
        <dbReference type="Proteomes" id="UP000001058"/>
    </source>
</evidence>
<dbReference type="InParanoid" id="D8UM74"/>
<protein>
    <submittedName>
        <fullName evidence="2">Uncharacterized protein</fullName>
    </submittedName>
</protein>
<keyword evidence="3" id="KW-1185">Reference proteome</keyword>
<dbReference type="KEGG" id="vcn:VOLCADRAFT_101279"/>